<dbReference type="SUPFAM" id="SSF46785">
    <property type="entry name" value="Winged helix' DNA-binding domain"/>
    <property type="match status" value="1"/>
</dbReference>
<evidence type="ECO:0000313" key="6">
    <source>
        <dbReference type="Proteomes" id="UP001156882"/>
    </source>
</evidence>
<evidence type="ECO:0000256" key="3">
    <source>
        <dbReference type="ARBA" id="ARBA00023163"/>
    </source>
</evidence>
<evidence type="ECO:0000313" key="5">
    <source>
        <dbReference type="EMBL" id="GLS18215.1"/>
    </source>
</evidence>
<reference evidence="6" key="1">
    <citation type="journal article" date="2019" name="Int. J. Syst. Evol. Microbiol.">
        <title>The Global Catalogue of Microorganisms (GCM) 10K type strain sequencing project: providing services to taxonomists for standard genome sequencing and annotation.</title>
        <authorList>
            <consortium name="The Broad Institute Genomics Platform"/>
            <consortium name="The Broad Institute Genome Sequencing Center for Infectious Disease"/>
            <person name="Wu L."/>
            <person name="Ma J."/>
        </authorList>
    </citation>
    <scope>NUCLEOTIDE SEQUENCE [LARGE SCALE GENOMIC DNA]</scope>
    <source>
        <strain evidence="6">NBRC 101365</strain>
    </source>
</reference>
<sequence>MTLLEKKALPERIADVMRSRIIAGSLAPDSSIRQDLLAAELGVSKIPVREALARLEQDGLIISQTNRGFFVAPLSAEDAYDVFALRLKIEPDAVAYGCERAGTADHLFARRALDALNAAISGHTGDIGACNRAFHLSLIRPGQRRVTLQIVERLHLLAERYIFKHLESSSRNARAEAEHEGLLESWIARDTKAAAAKTAAHIEVTLADLTEQFNAG</sequence>
<keyword evidence="6" id="KW-1185">Reference proteome</keyword>
<dbReference type="SMART" id="SM00895">
    <property type="entry name" value="FCD"/>
    <property type="match status" value="1"/>
</dbReference>
<dbReference type="Pfam" id="PF00392">
    <property type="entry name" value="GntR"/>
    <property type="match status" value="1"/>
</dbReference>
<feature type="domain" description="HTH gntR-type" evidence="4">
    <location>
        <begin position="7"/>
        <end position="74"/>
    </location>
</feature>
<dbReference type="RefSeq" id="WP_284311028.1">
    <property type="nucleotide sequence ID" value="NZ_BSPC01000009.1"/>
</dbReference>
<gene>
    <name evidence="5" type="ORF">GCM10007874_12310</name>
</gene>
<dbReference type="InterPro" id="IPR008920">
    <property type="entry name" value="TF_FadR/GntR_C"/>
</dbReference>
<evidence type="ECO:0000256" key="1">
    <source>
        <dbReference type="ARBA" id="ARBA00023015"/>
    </source>
</evidence>
<dbReference type="Gene3D" id="1.20.120.530">
    <property type="entry name" value="GntR ligand-binding domain-like"/>
    <property type="match status" value="1"/>
</dbReference>
<dbReference type="PANTHER" id="PTHR43537">
    <property type="entry name" value="TRANSCRIPTIONAL REGULATOR, GNTR FAMILY"/>
    <property type="match status" value="1"/>
</dbReference>
<dbReference type="SUPFAM" id="SSF48008">
    <property type="entry name" value="GntR ligand-binding domain-like"/>
    <property type="match status" value="1"/>
</dbReference>
<dbReference type="Pfam" id="PF07729">
    <property type="entry name" value="FCD"/>
    <property type="match status" value="1"/>
</dbReference>
<dbReference type="SMART" id="SM00345">
    <property type="entry name" value="HTH_GNTR"/>
    <property type="match status" value="1"/>
</dbReference>
<keyword evidence="1" id="KW-0805">Transcription regulation</keyword>
<dbReference type="Proteomes" id="UP001156882">
    <property type="component" value="Unassembled WGS sequence"/>
</dbReference>
<dbReference type="PANTHER" id="PTHR43537:SF24">
    <property type="entry name" value="GLUCONATE OPERON TRANSCRIPTIONAL REPRESSOR"/>
    <property type="match status" value="1"/>
</dbReference>
<dbReference type="CDD" id="cd07377">
    <property type="entry name" value="WHTH_GntR"/>
    <property type="match status" value="1"/>
</dbReference>
<name>A0ABQ6CDJ3_9HYPH</name>
<comment type="caution">
    <text evidence="5">The sequence shown here is derived from an EMBL/GenBank/DDBJ whole genome shotgun (WGS) entry which is preliminary data.</text>
</comment>
<dbReference type="EMBL" id="BSPC01000009">
    <property type="protein sequence ID" value="GLS18215.1"/>
    <property type="molecule type" value="Genomic_DNA"/>
</dbReference>
<dbReference type="Gene3D" id="1.10.10.10">
    <property type="entry name" value="Winged helix-like DNA-binding domain superfamily/Winged helix DNA-binding domain"/>
    <property type="match status" value="1"/>
</dbReference>
<protein>
    <submittedName>
        <fullName evidence="5">GntR family transcriptional regulator</fullName>
    </submittedName>
</protein>
<organism evidence="5 6">
    <name type="scientific">Labrys miyagiensis</name>
    <dbReference type="NCBI Taxonomy" id="346912"/>
    <lineage>
        <taxon>Bacteria</taxon>
        <taxon>Pseudomonadati</taxon>
        <taxon>Pseudomonadota</taxon>
        <taxon>Alphaproteobacteria</taxon>
        <taxon>Hyphomicrobiales</taxon>
        <taxon>Xanthobacteraceae</taxon>
        <taxon>Labrys</taxon>
    </lineage>
</organism>
<dbReference type="PROSITE" id="PS50949">
    <property type="entry name" value="HTH_GNTR"/>
    <property type="match status" value="1"/>
</dbReference>
<accession>A0ABQ6CDJ3</accession>
<keyword evidence="3" id="KW-0804">Transcription</keyword>
<dbReference type="InterPro" id="IPR011711">
    <property type="entry name" value="GntR_C"/>
</dbReference>
<evidence type="ECO:0000259" key="4">
    <source>
        <dbReference type="PROSITE" id="PS50949"/>
    </source>
</evidence>
<dbReference type="InterPro" id="IPR036390">
    <property type="entry name" value="WH_DNA-bd_sf"/>
</dbReference>
<dbReference type="InterPro" id="IPR000524">
    <property type="entry name" value="Tscrpt_reg_HTH_GntR"/>
</dbReference>
<proteinExistence type="predicted"/>
<keyword evidence="2" id="KW-0238">DNA-binding</keyword>
<evidence type="ECO:0000256" key="2">
    <source>
        <dbReference type="ARBA" id="ARBA00023125"/>
    </source>
</evidence>
<dbReference type="InterPro" id="IPR036388">
    <property type="entry name" value="WH-like_DNA-bd_sf"/>
</dbReference>